<dbReference type="AlphaFoldDB" id="A0A8X6PXE1"/>
<sequence>MDEENCLHMDIKNIFEVKEKEGMKFIQDYLKKLYNLWDDFGIDSKRKVRRAEMVWKHVQILMQDIFKEENELYRSVQEHIQDYMKKIEQLSKALSVVPKEITGPLVKREELLRIELEKLNEVAQQRLNSFQHLKTIELKYCKILGIEEQKLSSDSDIPSQNDLNDLEQRINALKEERDRRHKRFCLVKKDLTTILETTELEPETSFEKEILSGKDDFSLSDETLKSLEEALNKAQQRKAELESRKKELRDRLIFLWDRLKIDKETRTKFFSKHENCCLSILKSLEEEVEKYQLLRKANIHVEISAYKKDLEELWSKCCLTDQEKKFDLFYSSETTDEILRAHEVEVEKWQKHYKDIQHILTKISERQLLWDKLVVFENKATDPNRFKNRGGNLLLEEKERKMLQKELPKLENEIFHDIEVYEMQNKTVFMYNGEDFRIHVTNQWAERANQKENEKTKRHKQRLAQIENESILKTPLKRTILSTPKTAPCKALKCNERFTPFLTETDASPMRRNLFGSACKSDKKDSRGKLMHGLERQRKTLLLRTPSYSDFIGELNTPCKLNYQSSILMEKNKFLAMQQSNKTPNRNNKIKSLPTSEKKGSSLTPTRGKLGLPFIL</sequence>
<dbReference type="GO" id="GO:0051256">
    <property type="term" value="P:mitotic spindle midzone assembly"/>
    <property type="evidence" value="ECO:0007669"/>
    <property type="project" value="TreeGrafter"/>
</dbReference>
<feature type="coiled-coil region" evidence="1">
    <location>
        <begin position="217"/>
        <end position="251"/>
    </location>
</feature>
<dbReference type="GO" id="GO:0005737">
    <property type="term" value="C:cytoplasm"/>
    <property type="evidence" value="ECO:0007669"/>
    <property type="project" value="TreeGrafter"/>
</dbReference>
<organism evidence="3 4">
    <name type="scientific">Nephila pilipes</name>
    <name type="common">Giant wood spider</name>
    <name type="synonym">Nephila maculata</name>
    <dbReference type="NCBI Taxonomy" id="299642"/>
    <lineage>
        <taxon>Eukaryota</taxon>
        <taxon>Metazoa</taxon>
        <taxon>Ecdysozoa</taxon>
        <taxon>Arthropoda</taxon>
        <taxon>Chelicerata</taxon>
        <taxon>Arachnida</taxon>
        <taxon>Araneae</taxon>
        <taxon>Araneomorphae</taxon>
        <taxon>Entelegynae</taxon>
        <taxon>Araneoidea</taxon>
        <taxon>Nephilidae</taxon>
        <taxon>Nephila</taxon>
    </lineage>
</organism>
<reference evidence="3" key="1">
    <citation type="submission" date="2020-08" db="EMBL/GenBank/DDBJ databases">
        <title>Multicomponent nature underlies the extraordinary mechanical properties of spider dragline silk.</title>
        <authorList>
            <person name="Kono N."/>
            <person name="Nakamura H."/>
            <person name="Mori M."/>
            <person name="Yoshida Y."/>
            <person name="Ohtoshi R."/>
            <person name="Malay A.D."/>
            <person name="Moran D.A.P."/>
            <person name="Tomita M."/>
            <person name="Numata K."/>
            <person name="Arakawa K."/>
        </authorList>
    </citation>
    <scope>NUCLEOTIDE SEQUENCE</scope>
</reference>
<comment type="caution">
    <text evidence="3">The sequence shown here is derived from an EMBL/GenBank/DDBJ whole genome shotgun (WGS) entry which is preliminary data.</text>
</comment>
<dbReference type="Gene3D" id="1.20.58.1520">
    <property type="match status" value="1"/>
</dbReference>
<dbReference type="EMBL" id="BMAW01120720">
    <property type="protein sequence ID" value="GFT90484.1"/>
    <property type="molecule type" value="Genomic_DNA"/>
</dbReference>
<dbReference type="PANTHER" id="PTHR19321:SF41">
    <property type="entry name" value="FASCETTO-RELATED"/>
    <property type="match status" value="1"/>
</dbReference>
<evidence type="ECO:0000313" key="3">
    <source>
        <dbReference type="EMBL" id="GFT90484.1"/>
    </source>
</evidence>
<evidence type="ECO:0000256" key="2">
    <source>
        <dbReference type="SAM" id="MobiDB-lite"/>
    </source>
</evidence>
<keyword evidence="1" id="KW-0175">Coiled coil</keyword>
<name>A0A8X6PXE1_NEPPI</name>
<evidence type="ECO:0000256" key="1">
    <source>
        <dbReference type="SAM" id="Coils"/>
    </source>
</evidence>
<feature type="region of interest" description="Disordered" evidence="2">
    <location>
        <begin position="578"/>
        <end position="606"/>
    </location>
</feature>
<dbReference type="InterPro" id="IPR007145">
    <property type="entry name" value="MAP65_Ase1_PRC1"/>
</dbReference>
<dbReference type="Proteomes" id="UP000887013">
    <property type="component" value="Unassembled WGS sequence"/>
</dbReference>
<evidence type="ECO:0000313" key="4">
    <source>
        <dbReference type="Proteomes" id="UP000887013"/>
    </source>
</evidence>
<keyword evidence="4" id="KW-1185">Reference proteome</keyword>
<gene>
    <name evidence="3" type="primary">PRC1</name>
    <name evidence="3" type="ORF">NPIL_464651</name>
</gene>
<feature type="coiled-coil region" evidence="1">
    <location>
        <begin position="73"/>
        <end position="126"/>
    </location>
</feature>
<dbReference type="PANTHER" id="PTHR19321">
    <property type="entry name" value="PROTEIN REGULATOR OF CYTOKINESIS 1 PRC1-RELATED"/>
    <property type="match status" value="1"/>
</dbReference>
<dbReference type="Pfam" id="PF03999">
    <property type="entry name" value="MAP65_ASE1"/>
    <property type="match status" value="1"/>
</dbReference>
<dbReference type="GO" id="GO:1990023">
    <property type="term" value="C:mitotic spindle midzone"/>
    <property type="evidence" value="ECO:0007669"/>
    <property type="project" value="TreeGrafter"/>
</dbReference>
<dbReference type="GO" id="GO:0008017">
    <property type="term" value="F:microtubule binding"/>
    <property type="evidence" value="ECO:0007669"/>
    <property type="project" value="InterPro"/>
</dbReference>
<protein>
    <submittedName>
        <fullName evidence="3">Protein regulator of cytokinesis 1</fullName>
    </submittedName>
</protein>
<proteinExistence type="predicted"/>
<accession>A0A8X6PXE1</accession>
<dbReference type="OrthoDB" id="642895at2759"/>
<feature type="compositionally biased region" description="Polar residues" evidence="2">
    <location>
        <begin position="578"/>
        <end position="587"/>
    </location>
</feature>